<feature type="transmembrane region" description="Helical" evidence="1">
    <location>
        <begin position="119"/>
        <end position="140"/>
    </location>
</feature>
<keyword evidence="1" id="KW-1133">Transmembrane helix</keyword>
<feature type="transmembrane region" description="Helical" evidence="1">
    <location>
        <begin position="6"/>
        <end position="22"/>
    </location>
</feature>
<dbReference type="EMBL" id="WUUL01000004">
    <property type="protein sequence ID" value="MXQ53648.1"/>
    <property type="molecule type" value="Genomic_DNA"/>
</dbReference>
<dbReference type="RefSeq" id="WP_160801003.1">
    <property type="nucleotide sequence ID" value="NZ_WUUL01000004.1"/>
</dbReference>
<organism evidence="2 3">
    <name type="scientific">Shimazuella alba</name>
    <dbReference type="NCBI Taxonomy" id="2690964"/>
    <lineage>
        <taxon>Bacteria</taxon>
        <taxon>Bacillati</taxon>
        <taxon>Bacillota</taxon>
        <taxon>Bacilli</taxon>
        <taxon>Bacillales</taxon>
        <taxon>Thermoactinomycetaceae</taxon>
        <taxon>Shimazuella</taxon>
    </lineage>
</organism>
<name>A0A6I4VT45_9BACL</name>
<proteinExistence type="predicted"/>
<dbReference type="PANTHER" id="PTHR36434">
    <property type="entry name" value="MEMBRANE PROTEASE YUGP-RELATED"/>
    <property type="match status" value="1"/>
</dbReference>
<keyword evidence="3" id="KW-1185">Reference proteome</keyword>
<evidence type="ECO:0000313" key="3">
    <source>
        <dbReference type="Proteomes" id="UP000430692"/>
    </source>
</evidence>
<dbReference type="InterPro" id="IPR007395">
    <property type="entry name" value="Zn_peptidase_2"/>
</dbReference>
<dbReference type="AlphaFoldDB" id="A0A6I4VT45"/>
<gene>
    <name evidence="2" type="ORF">GSM42_07875</name>
</gene>
<accession>A0A6I4VT45</accession>
<keyword evidence="1" id="KW-0812">Transmembrane</keyword>
<keyword evidence="1" id="KW-0472">Membrane</keyword>
<protein>
    <submittedName>
        <fullName evidence="2">Peptidase</fullName>
    </submittedName>
</protein>
<feature type="transmembrane region" description="Helical" evidence="1">
    <location>
        <begin position="146"/>
        <end position="166"/>
    </location>
</feature>
<dbReference type="PANTHER" id="PTHR36434:SF1">
    <property type="entry name" value="MEMBRANE PROTEASE YUGP-RELATED"/>
    <property type="match status" value="1"/>
</dbReference>
<evidence type="ECO:0000313" key="2">
    <source>
        <dbReference type="EMBL" id="MXQ53648.1"/>
    </source>
</evidence>
<feature type="transmembrane region" description="Helical" evidence="1">
    <location>
        <begin position="200"/>
        <end position="223"/>
    </location>
</feature>
<dbReference type="Pfam" id="PF04298">
    <property type="entry name" value="Zn_peptidase_2"/>
    <property type="match status" value="1"/>
</dbReference>
<reference evidence="2 3" key="1">
    <citation type="submission" date="2019-12" db="EMBL/GenBank/DDBJ databases">
        <title>Whole-genome analyses of novel actinobacteria.</title>
        <authorList>
            <person name="Sahin N."/>
            <person name="Saygin H."/>
        </authorList>
    </citation>
    <scope>NUCLEOTIDE SEQUENCE [LARGE SCALE GENOMIC DNA]</scope>
    <source>
        <strain evidence="2 3">KC615</strain>
    </source>
</reference>
<sequence length="229" mass="25504">MFFVIDIFLMVIAVVITVWAQIKVKYAFRTWSGVHAKSGYTGLEVARYILDQHGLHHVTVEPIRGSFSDHYDPRSKVVRLSEAVYAKTSLAAISVAAHECGHALQHQEDYGALVIRHKLVPLLNITSGTAPFLLLIGFFLQLSNLILVGIIFYLITVVFHLVTLPVEFNASNRAKQIIFSEGIIARDEESGVKKVLNAAALTYVAGALVALMELIRFILLYILSQNNER</sequence>
<evidence type="ECO:0000256" key="1">
    <source>
        <dbReference type="SAM" id="Phobius"/>
    </source>
</evidence>
<comment type="caution">
    <text evidence="2">The sequence shown here is derived from an EMBL/GenBank/DDBJ whole genome shotgun (WGS) entry which is preliminary data.</text>
</comment>
<dbReference type="Proteomes" id="UP000430692">
    <property type="component" value="Unassembled WGS sequence"/>
</dbReference>